<dbReference type="Proteomes" id="UP000218139">
    <property type="component" value="Unassembled WGS sequence"/>
</dbReference>
<evidence type="ECO:0000313" key="9">
    <source>
        <dbReference type="Proteomes" id="UP000192575"/>
    </source>
</evidence>
<proteinExistence type="predicted"/>
<evidence type="ECO:0000313" key="7">
    <source>
        <dbReference type="EMBL" id="WII28657.1"/>
    </source>
</evidence>
<organism evidence="1 8">
    <name type="scientific">Ligilactobacillus salivarius</name>
    <dbReference type="NCBI Taxonomy" id="1624"/>
    <lineage>
        <taxon>Bacteria</taxon>
        <taxon>Bacillati</taxon>
        <taxon>Bacillota</taxon>
        <taxon>Bacilli</taxon>
        <taxon>Lactobacillales</taxon>
        <taxon>Lactobacillaceae</taxon>
        <taxon>Ligilactobacillus</taxon>
    </lineage>
</organism>
<evidence type="ECO:0000313" key="4">
    <source>
        <dbReference type="EMBL" id="OQQ92671.1"/>
    </source>
</evidence>
<dbReference type="AlphaFoldDB" id="A0A089Q9Y6"/>
<dbReference type="EMBL" id="CP123971">
    <property type="protein sequence ID" value="WII28657.1"/>
    <property type="molecule type" value="Genomic_DNA"/>
</dbReference>
<evidence type="ECO:0000313" key="1">
    <source>
        <dbReference type="EMBL" id="AIR09864.1"/>
    </source>
</evidence>
<evidence type="ECO:0000313" key="3">
    <source>
        <dbReference type="EMBL" id="MDN4834187.1"/>
    </source>
</evidence>
<evidence type="ECO:0000313" key="2">
    <source>
        <dbReference type="EMBL" id="HJG15157.1"/>
    </source>
</evidence>
<reference evidence="1 8" key="1">
    <citation type="journal article" date="2014" name="BMC Genomics">
        <title>Unusual genome complexity in Lactobacillus salivarius JCM1046.</title>
        <authorList>
            <person name="Raftis E.J."/>
            <person name="Forde B.M."/>
            <person name="Claesson M.J."/>
            <person name="O'Toole P.W."/>
        </authorList>
    </citation>
    <scope>NUCLEOTIDE SEQUENCE [LARGE SCALE GENOMIC DNA]</scope>
    <source>
        <strain evidence="1 8">JCM1046</strain>
    </source>
</reference>
<dbReference type="Proteomes" id="UP001174888">
    <property type="component" value="Unassembled WGS sequence"/>
</dbReference>
<dbReference type="Proteomes" id="UP000192575">
    <property type="component" value="Unassembled WGS sequence"/>
</dbReference>
<sequence>MDRIQEAKKLEREQIIKEIIQKLSHKGYHLNRIITIMLDLTEFKTYEITKCYHELYFK</sequence>
<dbReference type="EMBL" id="DYVK01000030">
    <property type="protein sequence ID" value="HJG15157.1"/>
    <property type="molecule type" value="Genomic_DNA"/>
</dbReference>
<evidence type="ECO:0000313" key="10">
    <source>
        <dbReference type="Proteomes" id="UP000196255"/>
    </source>
</evidence>
<name>A0A089Q9Y6_9LACO</name>
<reference evidence="10" key="4">
    <citation type="submission" date="2017-04" db="EMBL/GenBank/DDBJ databases">
        <title>Function of individual gut microbiota members based on whole genome sequencing of pure cultures obtained from chicken caecum.</title>
        <authorList>
            <person name="Medvecky M."/>
            <person name="Cejkova D."/>
            <person name="Polansky O."/>
            <person name="Karasova D."/>
            <person name="Kubasova T."/>
            <person name="Cizek A."/>
            <person name="Rychlik I."/>
        </authorList>
    </citation>
    <scope>NUCLEOTIDE SEQUENCE [LARGE SCALE GENOMIC DNA]</scope>
    <source>
        <strain evidence="10">An84</strain>
    </source>
</reference>
<dbReference type="EMBL" id="CP007646">
    <property type="protein sequence ID" value="AIR09864.1"/>
    <property type="molecule type" value="Genomic_DNA"/>
</dbReference>
<reference evidence="7" key="8">
    <citation type="submission" date="2023-04" db="EMBL/GenBank/DDBJ databases">
        <title>Four porcine-derived lactic acid bacteria strains analyses and their evaluation as potential probiotics based on genomics.</title>
        <authorList>
            <person name="Niu D."/>
        </authorList>
    </citation>
    <scope>NUCLEOTIDE SEQUENCE</scope>
    <source>
        <strain evidence="7">ZSA5</strain>
    </source>
</reference>
<dbReference type="EMBL" id="NFHF01000030">
    <property type="protein sequence ID" value="OUN17194.1"/>
    <property type="molecule type" value="Genomic_DNA"/>
</dbReference>
<dbReference type="EMBL" id="NBEF01000004">
    <property type="protein sequence ID" value="OQQ92671.1"/>
    <property type="molecule type" value="Genomic_DNA"/>
</dbReference>
<dbReference type="Proteomes" id="UP001231316">
    <property type="component" value="Chromosome"/>
</dbReference>
<evidence type="ECO:0000313" key="5">
    <source>
        <dbReference type="EMBL" id="OUN17194.1"/>
    </source>
</evidence>
<protein>
    <submittedName>
        <fullName evidence="1">Uncharacterized protein</fullName>
    </submittedName>
</protein>
<reference evidence="2" key="7">
    <citation type="submission" date="2021-09" db="EMBL/GenBank/DDBJ databases">
        <authorList>
            <person name="Gilroy R."/>
        </authorList>
    </citation>
    <scope>NUCLEOTIDE SEQUENCE</scope>
    <source>
        <strain evidence="2">CHK189-29639</strain>
    </source>
</reference>
<reference evidence="4 9" key="3">
    <citation type="submission" date="2017-03" db="EMBL/GenBank/DDBJ databases">
        <title>Phylogenomics and comparative genomics of Lactobacillus salivarius, a mammalian gut commensal.</title>
        <authorList>
            <person name="Harris H.M."/>
        </authorList>
    </citation>
    <scope>NUCLEOTIDE SEQUENCE [LARGE SCALE GENOMIC DNA]</scope>
    <source>
        <strain evidence="4 9">JCM 1047</strain>
    </source>
</reference>
<dbReference type="Proteomes" id="UP000196255">
    <property type="component" value="Unassembled WGS sequence"/>
</dbReference>
<dbReference type="Proteomes" id="UP000029488">
    <property type="component" value="Chromosome"/>
</dbReference>
<dbReference type="KEGG" id="lsj:LSJ_0095c"/>
<reference evidence="5" key="5">
    <citation type="journal article" date="2018" name="BMC Genomics">
        <title>Whole genome sequencing and function prediction of 133 gut anaerobes isolated from chicken caecum in pure cultures.</title>
        <authorList>
            <person name="Medvecky M."/>
            <person name="Cejkova D."/>
            <person name="Polansky O."/>
            <person name="Karasova D."/>
            <person name="Kubasova T."/>
            <person name="Cizek A."/>
            <person name="Rychlik I."/>
        </authorList>
    </citation>
    <scope>NUCLEOTIDE SEQUENCE</scope>
    <source>
        <strain evidence="5">An84</strain>
    </source>
</reference>
<evidence type="ECO:0000313" key="6">
    <source>
        <dbReference type="EMBL" id="PAY43493.1"/>
    </source>
</evidence>
<reference evidence="6 11" key="2">
    <citation type="submission" date="2016-05" db="EMBL/GenBank/DDBJ databases">
        <authorList>
            <person name="Lee J.-Y."/>
            <person name="Kim E.B."/>
            <person name="Choi Y.-J."/>
        </authorList>
    </citation>
    <scope>NUCLEOTIDE SEQUENCE [LARGE SCALE GENOMIC DNA]</scope>
    <source>
        <strain evidence="6 11">KLA006</strain>
    </source>
</reference>
<dbReference type="RefSeq" id="WP_003705081.1">
    <property type="nucleotide sequence ID" value="NZ_CANCWC010000009.1"/>
</dbReference>
<reference evidence="2" key="6">
    <citation type="journal article" date="2021" name="PeerJ">
        <title>Extensive microbial diversity within the chicken gut microbiome revealed by metagenomics and culture.</title>
        <authorList>
            <person name="Gilroy R."/>
            <person name="Ravi A."/>
            <person name="Getino M."/>
            <person name="Pursley I."/>
            <person name="Horton D.L."/>
            <person name="Alikhan N.F."/>
            <person name="Baker D."/>
            <person name="Gharbi K."/>
            <person name="Hall N."/>
            <person name="Watson M."/>
            <person name="Adriaenssens E.M."/>
            <person name="Foster-Nyarko E."/>
            <person name="Jarju S."/>
            <person name="Secka A."/>
            <person name="Antonio M."/>
            <person name="Oren A."/>
            <person name="Chaudhuri R.R."/>
            <person name="La Ragione R."/>
            <person name="Hildebrand F."/>
            <person name="Pallen M.J."/>
        </authorList>
    </citation>
    <scope>NUCLEOTIDE SEQUENCE</scope>
    <source>
        <strain evidence="2">CHK189-29639</strain>
    </source>
</reference>
<gene>
    <name evidence="6" type="ORF">A8C52_11310</name>
    <name evidence="5" type="ORF">B5G36_09415</name>
    <name evidence="4" type="ORF">B6U56_00450</name>
    <name evidence="2" type="ORF">K8V06_03315</name>
    <name evidence="1" type="ORF">LSJ_0095c</name>
    <name evidence="7" type="ORF">QFE45_00455</name>
    <name evidence="3" type="ORF">QYC35_08325</name>
</gene>
<dbReference type="EMBL" id="JAUIQT010000001">
    <property type="protein sequence ID" value="MDN4834187.1"/>
    <property type="molecule type" value="Genomic_DNA"/>
</dbReference>
<dbReference type="Proteomes" id="UP000759256">
    <property type="component" value="Unassembled WGS sequence"/>
</dbReference>
<dbReference type="EMBL" id="LXZO01000147">
    <property type="protein sequence ID" value="PAY43493.1"/>
    <property type="molecule type" value="Genomic_DNA"/>
</dbReference>
<accession>A0A089Q9Y6</accession>
<evidence type="ECO:0000313" key="11">
    <source>
        <dbReference type="Proteomes" id="UP000218139"/>
    </source>
</evidence>
<reference evidence="3" key="9">
    <citation type="submission" date="2023-07" db="EMBL/GenBank/DDBJ databases">
        <title>Complete genome sequence of Ligilactobacillus salivarius SRCM217594 isolated from Gallus gallus domesticus feces.</title>
        <authorList>
            <person name="Yang H.-G."/>
            <person name="Ryu M.-S."/>
            <person name="Ha G.-S."/>
            <person name="Yang H.-J."/>
            <person name="Jeong D.-Y."/>
        </authorList>
    </citation>
    <scope>NUCLEOTIDE SEQUENCE</scope>
    <source>
        <strain evidence="3">SRCM217594</strain>
    </source>
</reference>
<evidence type="ECO:0000313" key="8">
    <source>
        <dbReference type="Proteomes" id="UP000029488"/>
    </source>
</evidence>